<name>A0A423LW59_PSEFL</name>
<proteinExistence type="predicted"/>
<reference evidence="1 2" key="1">
    <citation type="submission" date="2016-10" db="EMBL/GenBank/DDBJ databases">
        <title>Comparative genome analysis of multiple Pseudomonas spp. focuses on biocontrol and plant growth promoting traits.</title>
        <authorList>
            <person name="Tao X.-Y."/>
            <person name="Taylor C.G."/>
        </authorList>
    </citation>
    <scope>NUCLEOTIDE SEQUENCE [LARGE SCALE GENOMIC DNA]</scope>
    <source>
        <strain evidence="1 2">24D3</strain>
    </source>
</reference>
<dbReference type="Proteomes" id="UP000285757">
    <property type="component" value="Unassembled WGS sequence"/>
</dbReference>
<sequence>MAEYSDVIDNHPVVEIVPLRAQVTEGIVIVVGDDAASAIYGAERRDSRLLASENGKEGKVALSN</sequence>
<accession>A0A423LW59</accession>
<comment type="caution">
    <text evidence="1">The sequence shown here is derived from an EMBL/GenBank/DDBJ whole genome shotgun (WGS) entry which is preliminary data.</text>
</comment>
<evidence type="ECO:0000313" key="2">
    <source>
        <dbReference type="Proteomes" id="UP000285757"/>
    </source>
</evidence>
<evidence type="ECO:0000313" key="1">
    <source>
        <dbReference type="EMBL" id="RON72533.1"/>
    </source>
</evidence>
<organism evidence="1 2">
    <name type="scientific">Pseudomonas fluorescens</name>
    <dbReference type="NCBI Taxonomy" id="294"/>
    <lineage>
        <taxon>Bacteria</taxon>
        <taxon>Pseudomonadati</taxon>
        <taxon>Pseudomonadota</taxon>
        <taxon>Gammaproteobacteria</taxon>
        <taxon>Pseudomonadales</taxon>
        <taxon>Pseudomonadaceae</taxon>
        <taxon>Pseudomonas</taxon>
    </lineage>
</organism>
<gene>
    <name evidence="1" type="ORF">BK671_01375</name>
</gene>
<protein>
    <submittedName>
        <fullName evidence="1">Uncharacterized protein</fullName>
    </submittedName>
</protein>
<dbReference type="AlphaFoldDB" id="A0A423LW59"/>
<dbReference type="EMBL" id="MOBU01000001">
    <property type="protein sequence ID" value="RON72533.1"/>
    <property type="molecule type" value="Genomic_DNA"/>
</dbReference>